<evidence type="ECO:0000313" key="3">
    <source>
        <dbReference type="Proteomes" id="UP000014254"/>
    </source>
</evidence>
<protein>
    <recommendedName>
        <fullName evidence="4">Endonuclease/exonuclease/phosphatase domain-containing protein</fullName>
    </recommendedName>
</protein>
<feature type="region of interest" description="Disordered" evidence="1">
    <location>
        <begin position="180"/>
        <end position="222"/>
    </location>
</feature>
<dbReference type="InParanoid" id="S2J8H2"/>
<dbReference type="InterPro" id="IPR036691">
    <property type="entry name" value="Endo/exonu/phosph_ase_sf"/>
</dbReference>
<dbReference type="AlphaFoldDB" id="S2J8H2"/>
<feature type="compositionally biased region" description="Low complexity" evidence="1">
    <location>
        <begin position="123"/>
        <end position="145"/>
    </location>
</feature>
<dbReference type="EMBL" id="KE124000">
    <property type="protein sequence ID" value="EPB85929.1"/>
    <property type="molecule type" value="Genomic_DNA"/>
</dbReference>
<reference evidence="3" key="1">
    <citation type="submission" date="2013-05" db="EMBL/GenBank/DDBJ databases">
        <title>The Genome sequence of Mucor circinelloides f. circinelloides 1006PhL.</title>
        <authorList>
            <consortium name="The Broad Institute Genomics Platform"/>
            <person name="Cuomo C."/>
            <person name="Earl A."/>
            <person name="Findley K."/>
            <person name="Lee S.C."/>
            <person name="Walker B."/>
            <person name="Young S."/>
            <person name="Zeng Q."/>
            <person name="Gargeya S."/>
            <person name="Fitzgerald M."/>
            <person name="Haas B."/>
            <person name="Abouelleil A."/>
            <person name="Allen A.W."/>
            <person name="Alvarado L."/>
            <person name="Arachchi H.M."/>
            <person name="Berlin A.M."/>
            <person name="Chapman S.B."/>
            <person name="Gainer-Dewar J."/>
            <person name="Goldberg J."/>
            <person name="Griggs A."/>
            <person name="Gujja S."/>
            <person name="Hansen M."/>
            <person name="Howarth C."/>
            <person name="Imamovic A."/>
            <person name="Ireland A."/>
            <person name="Larimer J."/>
            <person name="McCowan C."/>
            <person name="Murphy C."/>
            <person name="Pearson M."/>
            <person name="Poon T.W."/>
            <person name="Priest M."/>
            <person name="Roberts A."/>
            <person name="Saif S."/>
            <person name="Shea T."/>
            <person name="Sisk P."/>
            <person name="Sykes S."/>
            <person name="Wortman J."/>
            <person name="Nusbaum C."/>
            <person name="Birren B."/>
        </authorList>
    </citation>
    <scope>NUCLEOTIDE SEQUENCE [LARGE SCALE GENOMIC DNA]</scope>
    <source>
        <strain evidence="3">1006PhL</strain>
    </source>
</reference>
<feature type="compositionally biased region" description="Acidic residues" evidence="1">
    <location>
        <begin position="210"/>
        <end position="222"/>
    </location>
</feature>
<evidence type="ECO:0008006" key="4">
    <source>
        <dbReference type="Google" id="ProtNLM"/>
    </source>
</evidence>
<feature type="region of interest" description="Disordered" evidence="1">
    <location>
        <begin position="77"/>
        <end position="167"/>
    </location>
</feature>
<keyword evidence="3" id="KW-1185">Reference proteome</keyword>
<dbReference type="OrthoDB" id="2443300at2759"/>
<organism evidence="2 3">
    <name type="scientific">Mucor circinelloides f. circinelloides (strain 1006PhL)</name>
    <name type="common">Mucormycosis agent</name>
    <name type="synonym">Calyptromyces circinelloides</name>
    <dbReference type="NCBI Taxonomy" id="1220926"/>
    <lineage>
        <taxon>Eukaryota</taxon>
        <taxon>Fungi</taxon>
        <taxon>Fungi incertae sedis</taxon>
        <taxon>Mucoromycota</taxon>
        <taxon>Mucoromycotina</taxon>
        <taxon>Mucoromycetes</taxon>
        <taxon>Mucorales</taxon>
        <taxon>Mucorineae</taxon>
        <taxon>Mucoraceae</taxon>
        <taxon>Mucor</taxon>
    </lineage>
</organism>
<dbReference type="SUPFAM" id="SSF56219">
    <property type="entry name" value="DNase I-like"/>
    <property type="match status" value="1"/>
</dbReference>
<feature type="compositionally biased region" description="Basic residues" evidence="1">
    <location>
        <begin position="84"/>
        <end position="98"/>
    </location>
</feature>
<accession>S2J8H2</accession>
<feature type="compositionally biased region" description="Acidic residues" evidence="1">
    <location>
        <begin position="188"/>
        <end position="201"/>
    </location>
</feature>
<proteinExistence type="predicted"/>
<sequence length="556" mass="62706">MGHFGTLLDIGLNYEQSMGWFMGSGYAIIQQLRGEVYPKLSHTISWTSGSTTNSAMLLSLICLLGVAIVMTKDIPNLSADCNRPKRGSNAREHKKPRKTPPTPSKEASKSDWAPDNSKDQEVTESAQQTAQAQQQPQQQQTQREQIAFEESTSGSSYPPPPPGDQAETNLAQVNADFQDLQTTSKDPDLDDDEDDESDDEYMPSASEGESGVEDMSDLESDKDEVADLHQQQQQDVNIFTNGAVYGDSNTHTTPSSAYSMKASHPQTQSSYLRYLRLQQFNIILLQETHVSANTITSIELQLQAQQYLWTYYCGIASFSPEYILTKIATNHLYDSERYILCKVHHPHNFYEPFYILNLYAPASSNNKPTREFFHSIYALLSAISDTVDLDRLIISGDFNYDYERDINNTHRILKTSLDWLGYLDQHFYNCILHNNMYTISTYQHALSTIDYVFAGSSLRHFVKDAAVGFIPAPWSDHAILEVNFKLGNSKLGPGLWRGNPAYANNLDFQAKLETKIHNIMENMDTNISPQEQWEMIKTATKKVIKTLGLSTYTGDV</sequence>
<dbReference type="STRING" id="1220926.S2J8H2"/>
<evidence type="ECO:0000256" key="1">
    <source>
        <dbReference type="SAM" id="MobiDB-lite"/>
    </source>
</evidence>
<name>S2J8H2_MUCC1</name>
<dbReference type="Proteomes" id="UP000014254">
    <property type="component" value="Unassembled WGS sequence"/>
</dbReference>
<evidence type="ECO:0000313" key="2">
    <source>
        <dbReference type="EMBL" id="EPB85929.1"/>
    </source>
</evidence>
<gene>
    <name evidence="2" type="ORF">HMPREF1544_07261</name>
</gene>
<dbReference type="Gene3D" id="3.60.10.10">
    <property type="entry name" value="Endonuclease/exonuclease/phosphatase"/>
    <property type="match status" value="1"/>
</dbReference>
<dbReference type="VEuPathDB" id="FungiDB:HMPREF1544_07261"/>